<name>A0A5N5THX4_9CRUS</name>
<feature type="compositionally biased region" description="Basic and acidic residues" evidence="1">
    <location>
        <begin position="411"/>
        <end position="422"/>
    </location>
</feature>
<organism evidence="3 4">
    <name type="scientific">Armadillidium nasatum</name>
    <dbReference type="NCBI Taxonomy" id="96803"/>
    <lineage>
        <taxon>Eukaryota</taxon>
        <taxon>Metazoa</taxon>
        <taxon>Ecdysozoa</taxon>
        <taxon>Arthropoda</taxon>
        <taxon>Crustacea</taxon>
        <taxon>Multicrustacea</taxon>
        <taxon>Malacostraca</taxon>
        <taxon>Eumalacostraca</taxon>
        <taxon>Peracarida</taxon>
        <taxon>Isopoda</taxon>
        <taxon>Oniscidea</taxon>
        <taxon>Crinocheta</taxon>
        <taxon>Armadillidiidae</taxon>
        <taxon>Armadillidium</taxon>
    </lineage>
</organism>
<evidence type="ECO:0000313" key="4">
    <source>
        <dbReference type="Proteomes" id="UP000326759"/>
    </source>
</evidence>
<dbReference type="AlphaFoldDB" id="A0A5N5THX4"/>
<evidence type="ECO:0000313" key="3">
    <source>
        <dbReference type="EMBL" id="KAB7505847.1"/>
    </source>
</evidence>
<proteinExistence type="predicted"/>
<gene>
    <name evidence="3" type="ORF">Anas_04199</name>
</gene>
<protein>
    <submittedName>
        <fullName evidence="3">Uncharacterized protein</fullName>
    </submittedName>
</protein>
<comment type="caution">
    <text evidence="3">The sequence shown here is derived from an EMBL/GenBank/DDBJ whole genome shotgun (WGS) entry which is preliminary data.</text>
</comment>
<feature type="signal peptide" evidence="2">
    <location>
        <begin position="1"/>
        <end position="19"/>
    </location>
</feature>
<sequence>MRCIGIVLFCSAILSAAIANQEDNNDKENELLATRRQKRSMIFFPAEKNTLKPAVRHKRYPSPNGYRRRFRRNAFDKERGTVKTNTRRNFLDYDGWQPLNRFDPMSEEPTLIYKPPSLERVHFGKDPPKERPLYPVLPVNPPVYVIRAEPAEKEIHAIYGTENINYLHVNPKTQQAKAYSAFGKNRFHERNSFQKNIPPKIEKNNSSSSFSLSDILKSFVHTNVESLNPASNSTSKETEEEIITSIKNDTNFEVTNEAKTIVENAQEKTTTTAATTTTTTETTTSSTTTGTTTTSTTTGTTTGTTTTTTNNNNNKNTHLDIIDLIEPNYTVNIASSSNKTQSPEKTDEENEILNSQFSVKSLAIDDDYYYIYEDEVDENPNYDFQIESNVAKSNYDPFASIIPKVSNVHSYKDKNSKNPEVNEEKEDDGDPYYAEASETVEQRVSTRAPLHQLLRNFDGVQYDQYIFSASENREKEHTDKDSQTTSRSRLTIPFKPQIATGRKISSPTLGVNSRDWYLIDTRSKTKKDIDPRWKSSFDERDYFIDRSTSKYSESQNLYKSFSESKLNALKPHESLTANSLSELLQIFKYVTTPNPIQRFSDFNAYQNRQRTFRYTKPTEPPNQARYFTTFRYTVPVTRLVETTESTPDVDVYGVNDPSKVINDTVAETNSLDGYLFSDSINAPKYSKPEVQPNIVKISEKRATSRKPIKISKKESKMDKDAVQRGDIAPPFVIEIKESDRQPFSESYRIHQGHSRVKVYGLNSDPNAKPEFTTQRSKSTTLDHILMTPLSVSSPITVVTTAPTTTSTTPKVIRKRQVKHAKSLESNEFQERIDVDRHVTVNKVIPRWTRQGPEDRLKGKENTGNIPSTFKIFSDLFTRLLR</sequence>
<dbReference type="EMBL" id="SEYY01001091">
    <property type="protein sequence ID" value="KAB7505847.1"/>
    <property type="molecule type" value="Genomic_DNA"/>
</dbReference>
<dbReference type="Proteomes" id="UP000326759">
    <property type="component" value="Unassembled WGS sequence"/>
</dbReference>
<feature type="non-terminal residue" evidence="3">
    <location>
        <position position="881"/>
    </location>
</feature>
<feature type="region of interest" description="Disordered" evidence="1">
    <location>
        <begin position="268"/>
        <end position="312"/>
    </location>
</feature>
<reference evidence="3 4" key="1">
    <citation type="journal article" date="2019" name="PLoS Biol.">
        <title>Sex chromosomes control vertical transmission of feminizing Wolbachia symbionts in an isopod.</title>
        <authorList>
            <person name="Becking T."/>
            <person name="Chebbi M.A."/>
            <person name="Giraud I."/>
            <person name="Moumen B."/>
            <person name="Laverre T."/>
            <person name="Caubet Y."/>
            <person name="Peccoud J."/>
            <person name="Gilbert C."/>
            <person name="Cordaux R."/>
        </authorList>
    </citation>
    <scope>NUCLEOTIDE SEQUENCE [LARGE SCALE GENOMIC DNA]</scope>
    <source>
        <strain evidence="3">ANa2</strain>
        <tissue evidence="3">Whole body excluding digestive tract and cuticle</tissue>
    </source>
</reference>
<feature type="chain" id="PRO_5024366658" evidence="2">
    <location>
        <begin position="20"/>
        <end position="881"/>
    </location>
</feature>
<feature type="compositionally biased region" description="Low complexity" evidence="1">
    <location>
        <begin position="269"/>
        <end position="309"/>
    </location>
</feature>
<evidence type="ECO:0000256" key="1">
    <source>
        <dbReference type="SAM" id="MobiDB-lite"/>
    </source>
</evidence>
<keyword evidence="4" id="KW-1185">Reference proteome</keyword>
<keyword evidence="2" id="KW-0732">Signal</keyword>
<feature type="region of interest" description="Disordered" evidence="1">
    <location>
        <begin position="411"/>
        <end position="430"/>
    </location>
</feature>
<accession>A0A5N5THX4</accession>
<dbReference type="OrthoDB" id="8062658at2759"/>
<evidence type="ECO:0000256" key="2">
    <source>
        <dbReference type="SAM" id="SignalP"/>
    </source>
</evidence>